<dbReference type="PROSITE" id="PS51257">
    <property type="entry name" value="PROKAR_LIPOPROTEIN"/>
    <property type="match status" value="1"/>
</dbReference>
<dbReference type="Proteomes" id="UP000297853">
    <property type="component" value="Unassembled WGS sequence"/>
</dbReference>
<evidence type="ECO:0000313" key="2">
    <source>
        <dbReference type="EMBL" id="TFC99504.1"/>
    </source>
</evidence>
<feature type="signal peptide" evidence="1">
    <location>
        <begin position="1"/>
        <end position="21"/>
    </location>
</feature>
<organism evidence="2 3">
    <name type="scientific">Cryobacterium sinapicolor</name>
    <dbReference type="NCBI Taxonomy" id="1259236"/>
    <lineage>
        <taxon>Bacteria</taxon>
        <taxon>Bacillati</taxon>
        <taxon>Actinomycetota</taxon>
        <taxon>Actinomycetes</taxon>
        <taxon>Micrococcales</taxon>
        <taxon>Microbacteriaceae</taxon>
        <taxon>Cryobacterium</taxon>
    </lineage>
</organism>
<sequence>MRLTALATLTLMGALALGGCATGVPETDTTPSASTSPTAPAAPADGTCAGVSVIVDFGALDAPEITDCVDTGADSGTAETIAASTVLETAGVTTEGTAEWEYAQEGFGTVELQPGQSVGLVFTTGTETPTPGR</sequence>
<reference evidence="2 3" key="1">
    <citation type="submission" date="2019-03" db="EMBL/GenBank/DDBJ databases">
        <title>Genomics of glacier-inhabiting Cryobacterium strains.</title>
        <authorList>
            <person name="Liu Q."/>
            <person name="Xin Y.-H."/>
        </authorList>
    </citation>
    <scope>NUCLEOTIDE SEQUENCE [LARGE SCALE GENOMIC DNA]</scope>
    <source>
        <strain evidence="2 3">TMT1-23-1</strain>
    </source>
</reference>
<accession>A0ABY2J3J8</accession>
<proteinExistence type="predicted"/>
<evidence type="ECO:0000313" key="3">
    <source>
        <dbReference type="Proteomes" id="UP000297853"/>
    </source>
</evidence>
<evidence type="ECO:0000256" key="1">
    <source>
        <dbReference type="SAM" id="SignalP"/>
    </source>
</evidence>
<feature type="chain" id="PRO_5045581911" description="PASTA domain-containing protein" evidence="1">
    <location>
        <begin position="22"/>
        <end position="133"/>
    </location>
</feature>
<name>A0ABY2J3J8_9MICO</name>
<evidence type="ECO:0008006" key="4">
    <source>
        <dbReference type="Google" id="ProtNLM"/>
    </source>
</evidence>
<gene>
    <name evidence="2" type="ORF">E3T28_09190</name>
</gene>
<comment type="caution">
    <text evidence="2">The sequence shown here is derived from an EMBL/GenBank/DDBJ whole genome shotgun (WGS) entry which is preliminary data.</text>
</comment>
<keyword evidence="3" id="KW-1185">Reference proteome</keyword>
<protein>
    <recommendedName>
        <fullName evidence="4">PASTA domain-containing protein</fullName>
    </recommendedName>
</protein>
<dbReference type="RefSeq" id="WP_134430038.1">
    <property type="nucleotide sequence ID" value="NZ_SOGQ01000046.1"/>
</dbReference>
<dbReference type="EMBL" id="SOGQ01000046">
    <property type="protein sequence ID" value="TFC99504.1"/>
    <property type="molecule type" value="Genomic_DNA"/>
</dbReference>
<keyword evidence="1" id="KW-0732">Signal</keyword>